<name>A0A7C8L6D3_9BACI</name>
<comment type="caution">
    <text evidence="2">The sequence shown here is derived from an EMBL/GenBank/DDBJ whole genome shotgun (WGS) entry which is preliminary data.</text>
</comment>
<dbReference type="AlphaFoldDB" id="A0A7C8L6D3"/>
<dbReference type="Pfam" id="PF06356">
    <property type="entry name" value="DUF1064"/>
    <property type="match status" value="1"/>
</dbReference>
<dbReference type="Proteomes" id="UP000480246">
    <property type="component" value="Unassembled WGS sequence"/>
</dbReference>
<sequence length="130" mass="15605">MILRQQKKRRTKSKYGNRKTKVDGHTFDSKLEAKYYGELLLRKKAGEIKSFKLQPRYELQPTYKKDNKTVRKIEYVADFLIEYADGSIEVVDIKGHITKEFALKRKIFEFQHDLKLSVLAWDKWKGWYEV</sequence>
<evidence type="ECO:0000313" key="3">
    <source>
        <dbReference type="Proteomes" id="UP000480246"/>
    </source>
</evidence>
<organism evidence="2 3">
    <name type="scientific">Gracilibacillus oryzae</name>
    <dbReference type="NCBI Taxonomy" id="1672701"/>
    <lineage>
        <taxon>Bacteria</taxon>
        <taxon>Bacillati</taxon>
        <taxon>Bacillota</taxon>
        <taxon>Bacilli</taxon>
        <taxon>Bacillales</taxon>
        <taxon>Bacillaceae</taxon>
        <taxon>Gracilibacillus</taxon>
    </lineage>
</organism>
<dbReference type="OrthoDB" id="1853564at2"/>
<dbReference type="InterPro" id="IPR009414">
    <property type="entry name" value="DUF1064"/>
</dbReference>
<evidence type="ECO:0000313" key="2">
    <source>
        <dbReference type="EMBL" id="KAB8139283.1"/>
    </source>
</evidence>
<feature type="region of interest" description="Disordered" evidence="1">
    <location>
        <begin position="1"/>
        <end position="20"/>
    </location>
</feature>
<reference evidence="2 3" key="1">
    <citation type="submission" date="2019-10" db="EMBL/GenBank/DDBJ databases">
        <title>Gracilibacillus sp. nov. isolated from rice seeds.</title>
        <authorList>
            <person name="He S."/>
        </authorList>
    </citation>
    <scope>NUCLEOTIDE SEQUENCE [LARGE SCALE GENOMIC DNA]</scope>
    <source>
        <strain evidence="2 3">TD8</strain>
    </source>
</reference>
<proteinExistence type="predicted"/>
<accession>A0A7C8L6D3</accession>
<dbReference type="RefSeq" id="WP_153400961.1">
    <property type="nucleotide sequence ID" value="NZ_ML762424.1"/>
</dbReference>
<dbReference type="EMBL" id="WEID01000005">
    <property type="protein sequence ID" value="KAB8139283.1"/>
    <property type="molecule type" value="Genomic_DNA"/>
</dbReference>
<feature type="compositionally biased region" description="Basic residues" evidence="1">
    <location>
        <begin position="1"/>
        <end position="19"/>
    </location>
</feature>
<protein>
    <submittedName>
        <fullName evidence="2">DUF1064 domain-containing protein</fullName>
    </submittedName>
</protein>
<gene>
    <name evidence="2" type="ORF">F9U64_01270</name>
</gene>
<keyword evidence="3" id="KW-1185">Reference proteome</keyword>
<evidence type="ECO:0000256" key="1">
    <source>
        <dbReference type="SAM" id="MobiDB-lite"/>
    </source>
</evidence>